<evidence type="ECO:0000256" key="4">
    <source>
        <dbReference type="ARBA" id="ARBA00022801"/>
    </source>
</evidence>
<dbReference type="NCBIfam" id="TIGR01662">
    <property type="entry name" value="HAD-SF-IIIA"/>
    <property type="match status" value="1"/>
</dbReference>
<keyword evidence="9" id="KW-1185">Reference proteome</keyword>
<evidence type="ECO:0000256" key="1">
    <source>
        <dbReference type="ARBA" id="ARBA00004496"/>
    </source>
</evidence>
<keyword evidence="2 7" id="KW-0963">Cytoplasm</keyword>
<sequence length="187" mass="19527">MTFSSFSVAPQGVVLFDRDGTLVHDVPYNRDPALVAPVEGAARAVRRVRAAGFGVGVATNQGMIGDGRATRAEVDAVNSRVDELIGPFDAWFVCPHGRDEGCDCRKPAPGLVLQAQRFFGVEADRVVLIGDIGSDVTAAESAGSRGILVPTSATRAAEVDAASLVAPDLEAAVERALELLDAVEVAR</sequence>
<evidence type="ECO:0000256" key="3">
    <source>
        <dbReference type="ARBA" id="ARBA00022723"/>
    </source>
</evidence>
<dbReference type="RefSeq" id="WP_344798408.1">
    <property type="nucleotide sequence ID" value="NZ_BAABAU010000006.1"/>
</dbReference>
<dbReference type="PANTHER" id="PTHR42891">
    <property type="entry name" value="D-GLYCERO-BETA-D-MANNO-HEPTOSE-1,7-BISPHOSPHATE 7-PHOSPHATASE"/>
    <property type="match status" value="1"/>
</dbReference>
<evidence type="ECO:0000256" key="2">
    <source>
        <dbReference type="ARBA" id="ARBA00022490"/>
    </source>
</evidence>
<dbReference type="Proteomes" id="UP001501594">
    <property type="component" value="Unassembled WGS sequence"/>
</dbReference>
<comment type="similarity">
    <text evidence="7">Belongs to the gmhB family.</text>
</comment>
<keyword evidence="3" id="KW-0479">Metal-binding</keyword>
<comment type="subcellular location">
    <subcellularLocation>
        <location evidence="1 7">Cytoplasm</location>
    </subcellularLocation>
</comment>
<comment type="caution">
    <text evidence="8">The sequence shown here is derived from an EMBL/GenBank/DDBJ whole genome shotgun (WGS) entry which is preliminary data.</text>
</comment>
<reference evidence="9" key="1">
    <citation type="journal article" date="2019" name="Int. J. Syst. Evol. Microbiol.">
        <title>The Global Catalogue of Microorganisms (GCM) 10K type strain sequencing project: providing services to taxonomists for standard genome sequencing and annotation.</title>
        <authorList>
            <consortium name="The Broad Institute Genomics Platform"/>
            <consortium name="The Broad Institute Genome Sequencing Center for Infectious Disease"/>
            <person name="Wu L."/>
            <person name="Ma J."/>
        </authorList>
    </citation>
    <scope>NUCLEOTIDE SEQUENCE [LARGE SCALE GENOMIC DNA]</scope>
    <source>
        <strain evidence="9">JCM 17442</strain>
    </source>
</reference>
<dbReference type="EMBL" id="BAABAU010000006">
    <property type="protein sequence ID" value="GAA4267786.1"/>
    <property type="molecule type" value="Genomic_DNA"/>
</dbReference>
<dbReference type="InterPro" id="IPR006549">
    <property type="entry name" value="HAD-SF_hydro_IIIA"/>
</dbReference>
<dbReference type="Pfam" id="PF13242">
    <property type="entry name" value="Hydrolase_like"/>
    <property type="match status" value="1"/>
</dbReference>
<evidence type="ECO:0000256" key="7">
    <source>
        <dbReference type="PIRNR" id="PIRNR004682"/>
    </source>
</evidence>
<keyword evidence="5 7" id="KW-0119">Carbohydrate metabolism</keyword>
<dbReference type="SUPFAM" id="SSF56784">
    <property type="entry name" value="HAD-like"/>
    <property type="match status" value="1"/>
</dbReference>
<dbReference type="NCBIfam" id="TIGR01656">
    <property type="entry name" value="Histidinol-ppas"/>
    <property type="match status" value="1"/>
</dbReference>
<keyword evidence="4 7" id="KW-0378">Hydrolase</keyword>
<dbReference type="EC" id="3.1.3.-" evidence="7"/>
<dbReference type="PIRSF" id="PIRSF004682">
    <property type="entry name" value="GmhB"/>
    <property type="match status" value="1"/>
</dbReference>
<evidence type="ECO:0000256" key="5">
    <source>
        <dbReference type="ARBA" id="ARBA00023277"/>
    </source>
</evidence>
<organism evidence="8 9">
    <name type="scientific">Frondihabitans peucedani</name>
    <dbReference type="NCBI Taxonomy" id="598626"/>
    <lineage>
        <taxon>Bacteria</taxon>
        <taxon>Bacillati</taxon>
        <taxon>Actinomycetota</taxon>
        <taxon>Actinomycetes</taxon>
        <taxon>Micrococcales</taxon>
        <taxon>Microbacteriaceae</taxon>
        <taxon>Frondihabitans</taxon>
    </lineage>
</organism>
<dbReference type="InterPro" id="IPR036412">
    <property type="entry name" value="HAD-like_sf"/>
</dbReference>
<protein>
    <recommendedName>
        <fullName evidence="6 7">D,D-heptose 1,7-bisphosphate phosphatase</fullName>
        <ecNumber evidence="7">3.1.3.-</ecNumber>
    </recommendedName>
</protein>
<dbReference type="InterPro" id="IPR006543">
    <property type="entry name" value="Histidinol-phos"/>
</dbReference>
<evidence type="ECO:0000313" key="9">
    <source>
        <dbReference type="Proteomes" id="UP001501594"/>
    </source>
</evidence>
<evidence type="ECO:0000313" key="8">
    <source>
        <dbReference type="EMBL" id="GAA4267786.1"/>
    </source>
</evidence>
<dbReference type="InterPro" id="IPR004446">
    <property type="entry name" value="Heptose_bisP_phosphatase"/>
</dbReference>
<accession>A0ABP8E6F4</accession>
<dbReference type="Gene3D" id="3.40.50.1000">
    <property type="entry name" value="HAD superfamily/HAD-like"/>
    <property type="match status" value="1"/>
</dbReference>
<dbReference type="PANTHER" id="PTHR42891:SF1">
    <property type="entry name" value="D-GLYCERO-BETA-D-MANNO-HEPTOSE-1,7-BISPHOSPHATE 7-PHOSPHATASE"/>
    <property type="match status" value="1"/>
</dbReference>
<dbReference type="InterPro" id="IPR023214">
    <property type="entry name" value="HAD_sf"/>
</dbReference>
<proteinExistence type="inferred from homology"/>
<gene>
    <name evidence="8" type="ORF">GCM10022256_33980</name>
</gene>
<name>A0ABP8E6F4_9MICO</name>
<evidence type="ECO:0000256" key="6">
    <source>
        <dbReference type="ARBA" id="ARBA00031828"/>
    </source>
</evidence>